<reference evidence="1 2" key="1">
    <citation type="submission" date="2019-07" db="EMBL/GenBank/DDBJ databases">
        <title>De Novo Assembly of kiwifruit Actinidia rufa.</title>
        <authorList>
            <person name="Sugita-Konishi S."/>
            <person name="Sato K."/>
            <person name="Mori E."/>
            <person name="Abe Y."/>
            <person name="Kisaki G."/>
            <person name="Hamano K."/>
            <person name="Suezawa K."/>
            <person name="Otani M."/>
            <person name="Fukuda T."/>
            <person name="Manabe T."/>
            <person name="Gomi K."/>
            <person name="Tabuchi M."/>
            <person name="Akimitsu K."/>
            <person name="Kataoka I."/>
        </authorList>
    </citation>
    <scope>NUCLEOTIDE SEQUENCE [LARGE SCALE GENOMIC DNA]</scope>
    <source>
        <strain evidence="2">cv. Fuchu</strain>
    </source>
</reference>
<keyword evidence="2" id="KW-1185">Reference proteome</keyword>
<comment type="caution">
    <text evidence="1">The sequence shown here is derived from an EMBL/GenBank/DDBJ whole genome shotgun (WGS) entry which is preliminary data.</text>
</comment>
<sequence>MAAALVAQPPTILCFSGGWCSVSISPRRNCGIHSPEWRLQRILCGLLLMENLKLRSNTITGNQTDGVGAEVLSLLGSVYGSGEDKDVDGAIENSPESKAVFGLRIWNLNGKDKSVGKHPNPPKEKVEQLFLEPPSDLERLVDMIVEIMMRKVFIPYSFLALESPAKSSRGALLHSRSNGKSFISETVGSVVNELERKMILEPQDLLDPPYKANQPQFGVNVDAAAAAVILQAATRGIKNPNFGILSSTSLNGDKSEQKGHHNGLSQLPRLLQRLQLSKLQMKRTPLMRLLASTQVLLKKRF</sequence>
<dbReference type="OrthoDB" id="5836667at2759"/>
<accession>A0A7J0HFP8</accession>
<evidence type="ECO:0000313" key="2">
    <source>
        <dbReference type="Proteomes" id="UP000585474"/>
    </source>
</evidence>
<proteinExistence type="predicted"/>
<dbReference type="EMBL" id="BJWL01000029">
    <property type="protein sequence ID" value="GFZ21960.1"/>
    <property type="molecule type" value="Genomic_DNA"/>
</dbReference>
<evidence type="ECO:0000313" key="1">
    <source>
        <dbReference type="EMBL" id="GFZ21960.1"/>
    </source>
</evidence>
<organism evidence="1 2">
    <name type="scientific">Actinidia rufa</name>
    <dbReference type="NCBI Taxonomy" id="165716"/>
    <lineage>
        <taxon>Eukaryota</taxon>
        <taxon>Viridiplantae</taxon>
        <taxon>Streptophyta</taxon>
        <taxon>Embryophyta</taxon>
        <taxon>Tracheophyta</taxon>
        <taxon>Spermatophyta</taxon>
        <taxon>Magnoliopsida</taxon>
        <taxon>eudicotyledons</taxon>
        <taxon>Gunneridae</taxon>
        <taxon>Pentapetalae</taxon>
        <taxon>asterids</taxon>
        <taxon>Ericales</taxon>
        <taxon>Actinidiaceae</taxon>
        <taxon>Actinidia</taxon>
    </lineage>
</organism>
<name>A0A7J0HFP8_9ERIC</name>
<gene>
    <name evidence="1" type="ORF">Acr_29g0011220</name>
</gene>
<protein>
    <submittedName>
        <fullName evidence="1">Uncharacterized protein</fullName>
    </submittedName>
</protein>
<dbReference type="AlphaFoldDB" id="A0A7J0HFP8"/>
<dbReference type="Proteomes" id="UP000585474">
    <property type="component" value="Unassembled WGS sequence"/>
</dbReference>